<evidence type="ECO:0000313" key="2">
    <source>
        <dbReference type="Proteomes" id="UP000675881"/>
    </source>
</evidence>
<protein>
    <submittedName>
        <fullName evidence="1">(salmon louse) hypothetical protein</fullName>
    </submittedName>
</protein>
<proteinExistence type="predicted"/>
<dbReference type="AlphaFoldDB" id="A0A7R8CU89"/>
<dbReference type="Proteomes" id="UP000675881">
    <property type="component" value="Chromosome 4"/>
</dbReference>
<reference evidence="1" key="1">
    <citation type="submission" date="2021-02" db="EMBL/GenBank/DDBJ databases">
        <authorList>
            <person name="Bekaert M."/>
        </authorList>
    </citation>
    <scope>NUCLEOTIDE SEQUENCE</scope>
    <source>
        <strain evidence="1">IoA-00</strain>
    </source>
</reference>
<keyword evidence="2" id="KW-1185">Reference proteome</keyword>
<sequence length="140" mass="16833">MTVHFKVKLPWIVLPRLLLRRAFHDQRATQNRLPQGLTMESLRRHYSLQPLFFIMGCVTIGAFSFAVRSFYINVDWTEKESLFWNYRNKQQKLRHAIPRDFTKEHIAPNYRIMSDEEGLSRSFPSKYIHKLSRFFLELAN</sequence>
<accession>A0A7R8CU89</accession>
<evidence type="ECO:0000313" key="1">
    <source>
        <dbReference type="EMBL" id="CAF2931310.1"/>
    </source>
</evidence>
<gene>
    <name evidence="1" type="ORF">LSAA_8386</name>
</gene>
<organism evidence="1 2">
    <name type="scientific">Lepeophtheirus salmonis</name>
    <name type="common">Salmon louse</name>
    <name type="synonym">Caligus salmonis</name>
    <dbReference type="NCBI Taxonomy" id="72036"/>
    <lineage>
        <taxon>Eukaryota</taxon>
        <taxon>Metazoa</taxon>
        <taxon>Ecdysozoa</taxon>
        <taxon>Arthropoda</taxon>
        <taxon>Crustacea</taxon>
        <taxon>Multicrustacea</taxon>
        <taxon>Hexanauplia</taxon>
        <taxon>Copepoda</taxon>
        <taxon>Siphonostomatoida</taxon>
        <taxon>Caligidae</taxon>
        <taxon>Lepeophtheirus</taxon>
    </lineage>
</organism>
<dbReference type="OrthoDB" id="5511684at2759"/>
<dbReference type="EMBL" id="HG994583">
    <property type="protein sequence ID" value="CAF2931310.1"/>
    <property type="molecule type" value="Genomic_DNA"/>
</dbReference>
<name>A0A7R8CU89_LEPSM</name>